<dbReference type="STRING" id="3659.A0A0A0LX18"/>
<dbReference type="OMA" id="HIMAKKS"/>
<reference evidence="1 2" key="1">
    <citation type="journal article" date="2009" name="Nat. Genet.">
        <title>The genome of the cucumber, Cucumis sativus L.</title>
        <authorList>
            <person name="Huang S."/>
            <person name="Li R."/>
            <person name="Zhang Z."/>
            <person name="Li L."/>
            <person name="Gu X."/>
            <person name="Fan W."/>
            <person name="Lucas W.J."/>
            <person name="Wang X."/>
            <person name="Xie B."/>
            <person name="Ni P."/>
            <person name="Ren Y."/>
            <person name="Zhu H."/>
            <person name="Li J."/>
            <person name="Lin K."/>
            <person name="Jin W."/>
            <person name="Fei Z."/>
            <person name="Li G."/>
            <person name="Staub J."/>
            <person name="Kilian A."/>
            <person name="van der Vossen E.A."/>
            <person name="Wu Y."/>
            <person name="Guo J."/>
            <person name="He J."/>
            <person name="Jia Z."/>
            <person name="Ren Y."/>
            <person name="Tian G."/>
            <person name="Lu Y."/>
            <person name="Ruan J."/>
            <person name="Qian W."/>
            <person name="Wang M."/>
            <person name="Huang Q."/>
            <person name="Li B."/>
            <person name="Xuan Z."/>
            <person name="Cao J."/>
            <person name="Asan"/>
            <person name="Wu Z."/>
            <person name="Zhang J."/>
            <person name="Cai Q."/>
            <person name="Bai Y."/>
            <person name="Zhao B."/>
            <person name="Han Y."/>
            <person name="Li Y."/>
            <person name="Li X."/>
            <person name="Wang S."/>
            <person name="Shi Q."/>
            <person name="Liu S."/>
            <person name="Cho W.K."/>
            <person name="Kim J.Y."/>
            <person name="Xu Y."/>
            <person name="Heller-Uszynska K."/>
            <person name="Miao H."/>
            <person name="Cheng Z."/>
            <person name="Zhang S."/>
            <person name="Wu J."/>
            <person name="Yang Y."/>
            <person name="Kang H."/>
            <person name="Li M."/>
            <person name="Liang H."/>
            <person name="Ren X."/>
            <person name="Shi Z."/>
            <person name="Wen M."/>
            <person name="Jian M."/>
            <person name="Yang H."/>
            <person name="Zhang G."/>
            <person name="Yang Z."/>
            <person name="Chen R."/>
            <person name="Liu S."/>
            <person name="Li J."/>
            <person name="Ma L."/>
            <person name="Liu H."/>
            <person name="Zhou Y."/>
            <person name="Zhao J."/>
            <person name="Fang X."/>
            <person name="Li G."/>
            <person name="Fang L."/>
            <person name="Li Y."/>
            <person name="Liu D."/>
            <person name="Zheng H."/>
            <person name="Zhang Y."/>
            <person name="Qin N."/>
            <person name="Li Z."/>
            <person name="Yang G."/>
            <person name="Yang S."/>
            <person name="Bolund L."/>
            <person name="Kristiansen K."/>
            <person name="Zheng H."/>
            <person name="Li S."/>
            <person name="Zhang X."/>
            <person name="Yang H."/>
            <person name="Wang J."/>
            <person name="Sun R."/>
            <person name="Zhang B."/>
            <person name="Jiang S."/>
            <person name="Wang J."/>
            <person name="Du Y."/>
            <person name="Li S."/>
        </authorList>
    </citation>
    <scope>NUCLEOTIDE SEQUENCE [LARGE SCALE GENOMIC DNA]</scope>
    <source>
        <strain evidence="2">cv. 9930</strain>
    </source>
</reference>
<organism evidence="1 2">
    <name type="scientific">Cucumis sativus</name>
    <name type="common">Cucumber</name>
    <dbReference type="NCBI Taxonomy" id="3659"/>
    <lineage>
        <taxon>Eukaryota</taxon>
        <taxon>Viridiplantae</taxon>
        <taxon>Streptophyta</taxon>
        <taxon>Embryophyta</taxon>
        <taxon>Tracheophyta</taxon>
        <taxon>Spermatophyta</taxon>
        <taxon>Magnoliopsida</taxon>
        <taxon>eudicotyledons</taxon>
        <taxon>Gunneridae</taxon>
        <taxon>Pentapetalae</taxon>
        <taxon>rosids</taxon>
        <taxon>fabids</taxon>
        <taxon>Cucurbitales</taxon>
        <taxon>Cucurbitaceae</taxon>
        <taxon>Benincaseae</taxon>
        <taxon>Cucumis</taxon>
    </lineage>
</organism>
<accession>A0A0A0LX18</accession>
<proteinExistence type="predicted"/>
<dbReference type="EMBL" id="CM002922">
    <property type="protein sequence ID" value="KGN64501.1"/>
    <property type="molecule type" value="Genomic_DNA"/>
</dbReference>
<dbReference type="InterPro" id="IPR036770">
    <property type="entry name" value="Ankyrin_rpt-contain_sf"/>
</dbReference>
<dbReference type="Gene3D" id="1.25.40.20">
    <property type="entry name" value="Ankyrin repeat-containing domain"/>
    <property type="match status" value="1"/>
</dbReference>
<dbReference type="SMART" id="SM00248">
    <property type="entry name" value="ANK"/>
    <property type="match status" value="4"/>
</dbReference>
<dbReference type="eggNOG" id="KOG0504">
    <property type="taxonomic scope" value="Eukaryota"/>
</dbReference>
<dbReference type="PANTHER" id="PTHR24121">
    <property type="entry name" value="NO MECHANORECEPTOR POTENTIAL C, ISOFORM D-RELATED"/>
    <property type="match status" value="1"/>
</dbReference>
<dbReference type="SUPFAM" id="SSF48403">
    <property type="entry name" value="Ankyrin repeat"/>
    <property type="match status" value="1"/>
</dbReference>
<name>A0A0A0LX18_CUCSA</name>
<reference evidence="1 2" key="3">
    <citation type="journal article" date="2010" name="BMC Genomics">
        <title>Transcriptome sequencing and comparative analysis of cucumber flowers with different sex types.</title>
        <authorList>
            <person name="Guo S."/>
            <person name="Zheng Y."/>
            <person name="Joung J.G."/>
            <person name="Liu S."/>
            <person name="Zhang Z."/>
            <person name="Crasta O.R."/>
            <person name="Sobral B.W."/>
            <person name="Xu Y."/>
            <person name="Huang S."/>
            <person name="Fei Z."/>
        </authorList>
    </citation>
    <scope>NUCLEOTIDE SEQUENCE [LARGE SCALE GENOMIC DNA]</scope>
    <source>
        <strain evidence="2">cv. 9930</strain>
    </source>
</reference>
<dbReference type="Gramene" id="KGN64501">
    <property type="protein sequence ID" value="KGN64501"/>
    <property type="gene ID" value="Csa_1G060780"/>
</dbReference>
<dbReference type="Proteomes" id="UP000029981">
    <property type="component" value="Chromosome 1"/>
</dbReference>
<reference evidence="1 2" key="2">
    <citation type="journal article" date="2009" name="PLoS ONE">
        <title>An integrated genetic and cytogenetic map of the cucumber genome.</title>
        <authorList>
            <person name="Ren Y."/>
            <person name="Zhang Z."/>
            <person name="Liu J."/>
            <person name="Staub J.E."/>
            <person name="Han Y."/>
            <person name="Cheng Z."/>
            <person name="Li X."/>
            <person name="Lu J."/>
            <person name="Miao H."/>
            <person name="Kang H."/>
            <person name="Xie B."/>
            <person name="Gu X."/>
            <person name="Wang X."/>
            <person name="Du Y."/>
            <person name="Jin W."/>
            <person name="Huang S."/>
        </authorList>
    </citation>
    <scope>NUCLEOTIDE SEQUENCE [LARGE SCALE GENOMIC DNA]</scope>
    <source>
        <strain evidence="2">cv. 9930</strain>
    </source>
</reference>
<protein>
    <submittedName>
        <fullName evidence="1">Uncharacterized protein</fullName>
    </submittedName>
</protein>
<reference evidence="1 2" key="4">
    <citation type="journal article" date="2011" name="BMC Genomics">
        <title>RNA-Seq improves annotation of protein-coding genes in the cucumber genome.</title>
        <authorList>
            <person name="Li Z."/>
            <person name="Zhang Z."/>
            <person name="Yan P."/>
            <person name="Huang S."/>
            <person name="Fei Z."/>
            <person name="Lin K."/>
        </authorList>
    </citation>
    <scope>NUCLEOTIDE SEQUENCE [LARGE SCALE GENOMIC DNA]</scope>
    <source>
        <strain evidence="2">cv. 9930</strain>
    </source>
</reference>
<dbReference type="PANTHER" id="PTHR24121:SF20">
    <property type="entry name" value="TONSOKU-LIKE PROTEIN"/>
    <property type="match status" value="1"/>
</dbReference>
<dbReference type="Pfam" id="PF12796">
    <property type="entry name" value="Ank_2"/>
    <property type="match status" value="1"/>
</dbReference>
<evidence type="ECO:0000313" key="2">
    <source>
        <dbReference type="Proteomes" id="UP000029981"/>
    </source>
</evidence>
<dbReference type="InterPro" id="IPR002110">
    <property type="entry name" value="Ankyrin_rpt"/>
</dbReference>
<sequence length="198" mass="22316">MKGDWKAAEKLVQEHENISLLDVISKDRKETALHIATRFNNTAFVKKLMPQLTENDLEAKNIYGNTPLCIAAMTGAADIAKLMVDRHEELVLKRGSGNALPLLIAARYKQFHMVSYLLKAMNSHIKKLNDTDKKEILFSVISSNDYDIALLILKENDHLALERDDNDNTPLHIMAKKSNGTIGTKNKLTDWQSSINKC</sequence>
<gene>
    <name evidence="1" type="ORF">Csa_1G060780</name>
</gene>
<dbReference type="AlphaFoldDB" id="A0A0A0LX18"/>
<keyword evidence="2" id="KW-1185">Reference proteome</keyword>
<evidence type="ECO:0000313" key="1">
    <source>
        <dbReference type="EMBL" id="KGN64501.1"/>
    </source>
</evidence>